<feature type="non-terminal residue" evidence="1">
    <location>
        <position position="1"/>
    </location>
</feature>
<proteinExistence type="predicted"/>
<accession>A0A0F9B8U0</accession>
<sequence>ARDRIDAESLVGGILHITVAAYQMKPGDQLLYADATDNVVVLTLPDMAEAMGKFYFIQAIDVSNDVSVMVKETATEIGTYGDMDATDDHALFFCTGRIWITVFDGVA</sequence>
<organism evidence="1">
    <name type="scientific">marine sediment metagenome</name>
    <dbReference type="NCBI Taxonomy" id="412755"/>
    <lineage>
        <taxon>unclassified sequences</taxon>
        <taxon>metagenomes</taxon>
        <taxon>ecological metagenomes</taxon>
    </lineage>
</organism>
<name>A0A0F9B8U0_9ZZZZ</name>
<reference evidence="1" key="1">
    <citation type="journal article" date="2015" name="Nature">
        <title>Complex archaea that bridge the gap between prokaryotes and eukaryotes.</title>
        <authorList>
            <person name="Spang A."/>
            <person name="Saw J.H."/>
            <person name="Jorgensen S.L."/>
            <person name="Zaremba-Niedzwiedzka K."/>
            <person name="Martijn J."/>
            <person name="Lind A.E."/>
            <person name="van Eijk R."/>
            <person name="Schleper C."/>
            <person name="Guy L."/>
            <person name="Ettema T.J."/>
        </authorList>
    </citation>
    <scope>NUCLEOTIDE SEQUENCE</scope>
</reference>
<dbReference type="AlphaFoldDB" id="A0A0F9B8U0"/>
<gene>
    <name evidence="1" type="ORF">LCGC14_2479040</name>
</gene>
<dbReference type="EMBL" id="LAZR01039006">
    <property type="protein sequence ID" value="KKL18085.1"/>
    <property type="molecule type" value="Genomic_DNA"/>
</dbReference>
<protein>
    <submittedName>
        <fullName evidence="1">Uncharacterized protein</fullName>
    </submittedName>
</protein>
<evidence type="ECO:0000313" key="1">
    <source>
        <dbReference type="EMBL" id="KKL18085.1"/>
    </source>
</evidence>
<comment type="caution">
    <text evidence="1">The sequence shown here is derived from an EMBL/GenBank/DDBJ whole genome shotgun (WGS) entry which is preliminary data.</text>
</comment>